<evidence type="ECO:0000256" key="9">
    <source>
        <dbReference type="ARBA" id="ARBA00048679"/>
    </source>
</evidence>
<keyword evidence="4" id="KW-0808">Transferase</keyword>
<dbReference type="EMBL" id="RQTK01000035">
    <property type="protein sequence ID" value="RUS90298.1"/>
    <property type="molecule type" value="Genomic_DNA"/>
</dbReference>
<protein>
    <recommendedName>
        <fullName evidence="2">non-specific serine/threonine protein kinase</fullName>
        <ecNumber evidence="2">2.7.11.1</ecNumber>
    </recommendedName>
</protein>
<evidence type="ECO:0000256" key="11">
    <source>
        <dbReference type="SAM" id="MobiDB-lite"/>
    </source>
</evidence>
<feature type="compositionally biased region" description="Low complexity" evidence="11">
    <location>
        <begin position="293"/>
        <end position="347"/>
    </location>
</feature>
<dbReference type="AlphaFoldDB" id="A0A433U932"/>
<dbReference type="PROSITE" id="PS50309">
    <property type="entry name" value="DC"/>
    <property type="match status" value="1"/>
</dbReference>
<evidence type="ECO:0000256" key="7">
    <source>
        <dbReference type="ARBA" id="ARBA00022840"/>
    </source>
</evidence>
<dbReference type="InterPro" id="IPR000719">
    <property type="entry name" value="Prot_kinase_dom"/>
</dbReference>
<name>A0A433U932_ELYCH</name>
<feature type="compositionally biased region" description="Basic residues" evidence="11">
    <location>
        <begin position="362"/>
        <end position="372"/>
    </location>
</feature>
<sequence>KPKVITIVRSGPKPRANVKILLNRRSVQSYEQLVTDISEAFGPKHRHAKIRRLFSVRGKEVHGISDFFRDDDCFIAVSVGEANPSDADVGELLEEIFPEGNYAKVFQREWEKNQRRSRRSVAGSLKSNRDAVNTNAAMGKYEAERRAAEDEKRKRGLVPPRNMENPFKKTEDPRDKEREEAARRKREEERRRREEERMEQEKKEKEREEREQAERAARERMQQAEQKEKEAQEKDRLEQEERDRKKKEKDDKAQRKAEKASKAKDGASGQNDASPGQKQDAAQTKDKQRESDATTAAPETSEPATAAAAAAAEDAEMSEAAATTAAATAPVAAAAAAAKDQAASQRQQQKEKRRQEREEKQQRKRAKTKIVRKTKEERQVASDDYILERYDLGRKLGDGNFAVVRQSRKKETGQEFAVKVIDKAKLKGKEHMVENEIDIMKDCNHANIVRLFEEYETAERIYLVMELVKWVSHFKPLGLSALMVKDLCNALYYMHSRSIVHRDLKPENLLVHRNKDGSITLKLADFGLAMEVKELIYTVCGTPTYVAPEILTEVGYGLEVDMWAVGVITYILLCGFPPFRSPDRNQTELFEFIKAGEYEFLSPYWDSTSKSAKDLISRLLIVDRRKRFTSVDVLSHKWVVSNGQPETVPDGAPSLDAACKKTRRELEDQAKVNYDSYQRHKAEKRKERERIRGEE</sequence>
<dbReference type="PANTHER" id="PTHR24347">
    <property type="entry name" value="SERINE/THREONINE-PROTEIN KINASE"/>
    <property type="match status" value="1"/>
</dbReference>
<dbReference type="Gene3D" id="1.10.510.10">
    <property type="entry name" value="Transferase(Phosphotransferase) domain 1"/>
    <property type="match status" value="1"/>
</dbReference>
<reference evidence="14 15" key="1">
    <citation type="submission" date="2019-01" db="EMBL/GenBank/DDBJ databases">
        <title>A draft genome assembly of the solar-powered sea slug Elysia chlorotica.</title>
        <authorList>
            <person name="Cai H."/>
            <person name="Li Q."/>
            <person name="Fang X."/>
            <person name="Li J."/>
            <person name="Curtis N.E."/>
            <person name="Altenburger A."/>
            <person name="Shibata T."/>
            <person name="Feng M."/>
            <person name="Maeda T."/>
            <person name="Schwartz J.A."/>
            <person name="Shigenobu S."/>
            <person name="Lundholm N."/>
            <person name="Nishiyama T."/>
            <person name="Yang H."/>
            <person name="Hasebe M."/>
            <person name="Li S."/>
            <person name="Pierce S.K."/>
            <person name="Wang J."/>
        </authorList>
    </citation>
    <scope>NUCLEOTIDE SEQUENCE [LARGE SCALE GENOMIC DNA]</scope>
    <source>
        <strain evidence="14">EC2010</strain>
        <tissue evidence="14">Whole organism of an adult</tissue>
    </source>
</reference>
<feature type="non-terminal residue" evidence="14">
    <location>
        <position position="1"/>
    </location>
</feature>
<evidence type="ECO:0000256" key="1">
    <source>
        <dbReference type="ARBA" id="ARBA00005354"/>
    </source>
</evidence>
<dbReference type="Proteomes" id="UP000271974">
    <property type="component" value="Unassembled WGS sequence"/>
</dbReference>
<dbReference type="FunFam" id="3.30.200.20:FF:000315">
    <property type="entry name" value="Calcium-dependent protein kinase 3"/>
    <property type="match status" value="1"/>
</dbReference>
<evidence type="ECO:0000256" key="10">
    <source>
        <dbReference type="PROSITE-ProRule" id="PRU10141"/>
    </source>
</evidence>
<dbReference type="OrthoDB" id="1738954at2759"/>
<evidence type="ECO:0000256" key="4">
    <source>
        <dbReference type="ARBA" id="ARBA00022679"/>
    </source>
</evidence>
<evidence type="ECO:0000256" key="5">
    <source>
        <dbReference type="ARBA" id="ARBA00022741"/>
    </source>
</evidence>
<dbReference type="Gene3D" id="3.30.200.20">
    <property type="entry name" value="Phosphorylase Kinase, domain 1"/>
    <property type="match status" value="1"/>
</dbReference>
<keyword evidence="7 10" id="KW-0067">ATP-binding</keyword>
<feature type="region of interest" description="Disordered" evidence="11">
    <location>
        <begin position="116"/>
        <end position="374"/>
    </location>
</feature>
<evidence type="ECO:0000259" key="12">
    <source>
        <dbReference type="PROSITE" id="PS50011"/>
    </source>
</evidence>
<dbReference type="STRING" id="188477.A0A433U932"/>
<dbReference type="EC" id="2.7.11.1" evidence="2"/>
<feature type="compositionally biased region" description="Basic and acidic residues" evidence="11">
    <location>
        <begin position="141"/>
        <end position="153"/>
    </location>
</feature>
<dbReference type="SMART" id="SM00537">
    <property type="entry name" value="DCX"/>
    <property type="match status" value="1"/>
</dbReference>
<feature type="domain" description="Doublecortin" evidence="13">
    <location>
        <begin position="3"/>
        <end position="88"/>
    </location>
</feature>
<dbReference type="InterPro" id="IPR036572">
    <property type="entry name" value="Doublecortin_dom_sf"/>
</dbReference>
<dbReference type="GO" id="GO:0005524">
    <property type="term" value="F:ATP binding"/>
    <property type="evidence" value="ECO:0007669"/>
    <property type="project" value="UniProtKB-UniRule"/>
</dbReference>
<evidence type="ECO:0000256" key="2">
    <source>
        <dbReference type="ARBA" id="ARBA00012513"/>
    </source>
</evidence>
<feature type="binding site" evidence="10">
    <location>
        <position position="419"/>
    </location>
    <ligand>
        <name>ATP</name>
        <dbReference type="ChEBI" id="CHEBI:30616"/>
    </ligand>
</feature>
<feature type="region of interest" description="Disordered" evidence="11">
    <location>
        <begin position="670"/>
        <end position="695"/>
    </location>
</feature>
<keyword evidence="3" id="KW-0723">Serine/threonine-protein kinase</keyword>
<dbReference type="Pfam" id="PF03607">
    <property type="entry name" value="DCX"/>
    <property type="match status" value="1"/>
</dbReference>
<evidence type="ECO:0000256" key="6">
    <source>
        <dbReference type="ARBA" id="ARBA00022777"/>
    </source>
</evidence>
<dbReference type="GO" id="GO:0004674">
    <property type="term" value="F:protein serine/threonine kinase activity"/>
    <property type="evidence" value="ECO:0007669"/>
    <property type="project" value="UniProtKB-KW"/>
</dbReference>
<dbReference type="FunFam" id="1.10.510.10:FF:000571">
    <property type="entry name" value="Maternal embryonic leucine zipper kinase"/>
    <property type="match status" value="1"/>
</dbReference>
<accession>A0A433U932</accession>
<keyword evidence="15" id="KW-1185">Reference proteome</keyword>
<dbReference type="PROSITE" id="PS00107">
    <property type="entry name" value="PROTEIN_KINASE_ATP"/>
    <property type="match status" value="1"/>
</dbReference>
<keyword evidence="6" id="KW-0418">Kinase</keyword>
<feature type="compositionally biased region" description="Basic and acidic residues" evidence="11">
    <location>
        <begin position="283"/>
        <end position="292"/>
    </location>
</feature>
<feature type="compositionally biased region" description="Basic and acidic residues" evidence="11">
    <location>
        <begin position="166"/>
        <end position="265"/>
    </location>
</feature>
<comment type="caution">
    <text evidence="14">The sequence shown here is derived from an EMBL/GenBank/DDBJ whole genome shotgun (WGS) entry which is preliminary data.</text>
</comment>
<dbReference type="InterPro" id="IPR003533">
    <property type="entry name" value="Doublecortin_dom"/>
</dbReference>
<dbReference type="SMART" id="SM00220">
    <property type="entry name" value="S_TKc"/>
    <property type="match status" value="1"/>
</dbReference>
<evidence type="ECO:0000313" key="15">
    <source>
        <dbReference type="Proteomes" id="UP000271974"/>
    </source>
</evidence>
<comment type="similarity">
    <text evidence="1">Belongs to the protein kinase superfamily. CAMK Ser/Thr protein kinase family. CaMK subfamily.</text>
</comment>
<dbReference type="InterPro" id="IPR017441">
    <property type="entry name" value="Protein_kinase_ATP_BS"/>
</dbReference>
<evidence type="ECO:0000259" key="13">
    <source>
        <dbReference type="PROSITE" id="PS50309"/>
    </source>
</evidence>
<feature type="compositionally biased region" description="Basic and acidic residues" evidence="11">
    <location>
        <begin position="677"/>
        <end position="695"/>
    </location>
</feature>
<feature type="domain" description="Protein kinase" evidence="12">
    <location>
        <begin position="390"/>
        <end position="639"/>
    </location>
</feature>
<feature type="compositionally biased region" description="Basic and acidic residues" evidence="11">
    <location>
        <begin position="348"/>
        <end position="361"/>
    </location>
</feature>
<evidence type="ECO:0000313" key="14">
    <source>
        <dbReference type="EMBL" id="RUS90298.1"/>
    </source>
</evidence>
<dbReference type="PROSITE" id="PS50011">
    <property type="entry name" value="PROTEIN_KINASE_DOM"/>
    <property type="match status" value="1"/>
</dbReference>
<dbReference type="InterPro" id="IPR011009">
    <property type="entry name" value="Kinase-like_dom_sf"/>
</dbReference>
<gene>
    <name evidence="14" type="ORF">EGW08_001896</name>
</gene>
<dbReference type="InterPro" id="IPR008271">
    <property type="entry name" value="Ser/Thr_kinase_AS"/>
</dbReference>
<comment type="catalytic activity">
    <reaction evidence="8">
        <text>L-threonyl-[protein] + ATP = O-phospho-L-threonyl-[protein] + ADP + H(+)</text>
        <dbReference type="Rhea" id="RHEA:46608"/>
        <dbReference type="Rhea" id="RHEA-COMP:11060"/>
        <dbReference type="Rhea" id="RHEA-COMP:11605"/>
        <dbReference type="ChEBI" id="CHEBI:15378"/>
        <dbReference type="ChEBI" id="CHEBI:30013"/>
        <dbReference type="ChEBI" id="CHEBI:30616"/>
        <dbReference type="ChEBI" id="CHEBI:61977"/>
        <dbReference type="ChEBI" id="CHEBI:456216"/>
        <dbReference type="EC" id="2.7.11.1"/>
    </reaction>
</comment>
<proteinExistence type="inferred from homology"/>
<keyword evidence="5 10" id="KW-0547">Nucleotide-binding</keyword>
<dbReference type="GO" id="GO:0035556">
    <property type="term" value="P:intracellular signal transduction"/>
    <property type="evidence" value="ECO:0007669"/>
    <property type="project" value="InterPro"/>
</dbReference>
<dbReference type="SUPFAM" id="SSF89837">
    <property type="entry name" value="Doublecortin (DC)"/>
    <property type="match status" value="1"/>
</dbReference>
<organism evidence="14 15">
    <name type="scientific">Elysia chlorotica</name>
    <name type="common">Eastern emerald elysia</name>
    <name type="synonym">Sea slug</name>
    <dbReference type="NCBI Taxonomy" id="188477"/>
    <lineage>
        <taxon>Eukaryota</taxon>
        <taxon>Metazoa</taxon>
        <taxon>Spiralia</taxon>
        <taxon>Lophotrochozoa</taxon>
        <taxon>Mollusca</taxon>
        <taxon>Gastropoda</taxon>
        <taxon>Heterobranchia</taxon>
        <taxon>Euthyneura</taxon>
        <taxon>Panpulmonata</taxon>
        <taxon>Sacoglossa</taxon>
        <taxon>Placobranchoidea</taxon>
        <taxon>Plakobranchidae</taxon>
        <taxon>Elysia</taxon>
    </lineage>
</organism>
<dbReference type="SUPFAM" id="SSF56112">
    <property type="entry name" value="Protein kinase-like (PK-like)"/>
    <property type="match status" value="1"/>
</dbReference>
<evidence type="ECO:0000256" key="8">
    <source>
        <dbReference type="ARBA" id="ARBA00047899"/>
    </source>
</evidence>
<evidence type="ECO:0000256" key="3">
    <source>
        <dbReference type="ARBA" id="ARBA00022527"/>
    </source>
</evidence>
<dbReference type="PROSITE" id="PS00108">
    <property type="entry name" value="PROTEIN_KINASE_ST"/>
    <property type="match status" value="1"/>
</dbReference>
<dbReference type="Gene3D" id="3.10.20.230">
    <property type="entry name" value="Doublecortin domain"/>
    <property type="match status" value="1"/>
</dbReference>
<dbReference type="Pfam" id="PF00069">
    <property type="entry name" value="Pkinase"/>
    <property type="match status" value="1"/>
</dbReference>
<comment type="catalytic activity">
    <reaction evidence="9">
        <text>L-seryl-[protein] + ATP = O-phospho-L-seryl-[protein] + ADP + H(+)</text>
        <dbReference type="Rhea" id="RHEA:17989"/>
        <dbReference type="Rhea" id="RHEA-COMP:9863"/>
        <dbReference type="Rhea" id="RHEA-COMP:11604"/>
        <dbReference type="ChEBI" id="CHEBI:15378"/>
        <dbReference type="ChEBI" id="CHEBI:29999"/>
        <dbReference type="ChEBI" id="CHEBI:30616"/>
        <dbReference type="ChEBI" id="CHEBI:83421"/>
        <dbReference type="ChEBI" id="CHEBI:456216"/>
        <dbReference type="EC" id="2.7.11.1"/>
    </reaction>
</comment>